<evidence type="ECO:0000256" key="8">
    <source>
        <dbReference type="ARBA" id="ARBA00023136"/>
    </source>
</evidence>
<evidence type="ECO:0000259" key="18">
    <source>
        <dbReference type="PROSITE" id="PS50923"/>
    </source>
</evidence>
<feature type="domain" description="Sushi" evidence="18">
    <location>
        <begin position="402"/>
        <end position="465"/>
    </location>
</feature>
<protein>
    <submittedName>
        <fullName evidence="20">Fibropellin-1</fullName>
    </submittedName>
</protein>
<gene>
    <name evidence="20" type="primary">EGF1</name>
    <name evidence="20" type="ORF">AWC38_SpisGene12372</name>
</gene>
<dbReference type="PROSITE" id="PS50923">
    <property type="entry name" value="SUSHI"/>
    <property type="match status" value="9"/>
</dbReference>
<dbReference type="OrthoDB" id="5945697at2759"/>
<dbReference type="STRING" id="50429.A0A2B4S3F6"/>
<feature type="domain" description="EGF-like" evidence="16">
    <location>
        <begin position="2084"/>
        <end position="2120"/>
    </location>
</feature>
<dbReference type="Pfam" id="PF02494">
    <property type="entry name" value="HYR"/>
    <property type="match status" value="5"/>
</dbReference>
<feature type="domain" description="Sushi" evidence="18">
    <location>
        <begin position="745"/>
        <end position="807"/>
    </location>
</feature>
<dbReference type="FunFam" id="2.10.25.10:FF:000066">
    <property type="entry name" value="FAT atypical cadherin 4"/>
    <property type="match status" value="1"/>
</dbReference>
<feature type="domain" description="EGF-like" evidence="16">
    <location>
        <begin position="1780"/>
        <end position="1816"/>
    </location>
</feature>
<feature type="domain" description="EGF-like" evidence="16">
    <location>
        <begin position="2637"/>
        <end position="2672"/>
    </location>
</feature>
<keyword evidence="7" id="KW-0677">Repeat</keyword>
<comment type="caution">
    <text evidence="20">The sequence shown here is derived from an EMBL/GenBank/DDBJ whole genome shotgun (WGS) entry which is preliminary data.</text>
</comment>
<feature type="domain" description="Sushi" evidence="18">
    <location>
        <begin position="466"/>
        <end position="532"/>
    </location>
</feature>
<feature type="domain" description="EGF-like" evidence="16">
    <location>
        <begin position="2046"/>
        <end position="2082"/>
    </location>
</feature>
<dbReference type="PANTHER" id="PTHR12916">
    <property type="entry name" value="CYTOCHROME C OXIDASE POLYPEPTIDE VIC-2"/>
    <property type="match status" value="1"/>
</dbReference>
<evidence type="ECO:0000259" key="16">
    <source>
        <dbReference type="PROSITE" id="PS50026"/>
    </source>
</evidence>
<dbReference type="InterPro" id="IPR013320">
    <property type="entry name" value="ConA-like_dom_sf"/>
</dbReference>
<dbReference type="Pfam" id="PF07645">
    <property type="entry name" value="EGF_CA"/>
    <property type="match status" value="1"/>
</dbReference>
<feature type="disulfide bond" evidence="11">
    <location>
        <begin position="1616"/>
        <end position="1625"/>
    </location>
</feature>
<feature type="disulfide bond" evidence="11">
    <location>
        <begin position="1844"/>
        <end position="1853"/>
    </location>
</feature>
<feature type="disulfide bond" evidence="11">
    <location>
        <begin position="2225"/>
        <end position="2234"/>
    </location>
</feature>
<feature type="disulfide bond" evidence="11">
    <location>
        <begin position="1920"/>
        <end position="1929"/>
    </location>
</feature>
<feature type="domain" description="HYR" evidence="17">
    <location>
        <begin position="252"/>
        <end position="336"/>
    </location>
</feature>
<dbReference type="EMBL" id="LSMT01000218">
    <property type="protein sequence ID" value="PFX23098.1"/>
    <property type="molecule type" value="Genomic_DNA"/>
</dbReference>
<dbReference type="InterPro" id="IPR000742">
    <property type="entry name" value="EGF"/>
</dbReference>
<evidence type="ECO:0000256" key="1">
    <source>
        <dbReference type="ARBA" id="ARBA00004370"/>
    </source>
</evidence>
<dbReference type="Gene3D" id="2.60.120.200">
    <property type="match status" value="1"/>
</dbReference>
<feature type="disulfide bond" evidence="11">
    <location>
        <begin position="2301"/>
        <end position="2310"/>
    </location>
</feature>
<dbReference type="CDD" id="cd00054">
    <property type="entry name" value="EGF_CA"/>
    <property type="match status" value="22"/>
</dbReference>
<dbReference type="InterPro" id="IPR001881">
    <property type="entry name" value="EGF-like_Ca-bd_dom"/>
</dbReference>
<evidence type="ECO:0000256" key="4">
    <source>
        <dbReference type="ARBA" id="ARBA00022530"/>
    </source>
</evidence>
<dbReference type="FunFam" id="2.10.25.10:FF:000143">
    <property type="entry name" value="Protein crumbs 1"/>
    <property type="match status" value="3"/>
</dbReference>
<evidence type="ECO:0000256" key="6">
    <source>
        <dbReference type="ARBA" id="ARBA00022729"/>
    </source>
</evidence>
<dbReference type="FunFam" id="2.10.25.10:FF:000434">
    <property type="entry name" value="Predicted protein"/>
    <property type="match status" value="2"/>
</dbReference>
<feature type="compositionally biased region" description="Basic and acidic residues" evidence="13">
    <location>
        <begin position="3024"/>
        <end position="3035"/>
    </location>
</feature>
<keyword evidence="4" id="KW-0272">Extracellular matrix</keyword>
<feature type="chain" id="PRO_5013016031" evidence="15">
    <location>
        <begin position="17"/>
        <end position="3061"/>
    </location>
</feature>
<dbReference type="FunFam" id="2.10.25.10:FF:000045">
    <property type="entry name" value="Slit guidance ligand 2"/>
    <property type="match status" value="2"/>
</dbReference>
<keyword evidence="14" id="KW-0812">Transmembrane</keyword>
<evidence type="ECO:0000256" key="9">
    <source>
        <dbReference type="ARBA" id="ARBA00023157"/>
    </source>
</evidence>
<feature type="domain" description="EGF-like" evidence="16">
    <location>
        <begin position="2313"/>
        <end position="2351"/>
    </location>
</feature>
<feature type="domain" description="EGF-like" evidence="16">
    <location>
        <begin position="1970"/>
        <end position="2006"/>
    </location>
</feature>
<evidence type="ECO:0000313" key="20">
    <source>
        <dbReference type="EMBL" id="PFX23098.1"/>
    </source>
</evidence>
<dbReference type="InterPro" id="IPR009030">
    <property type="entry name" value="Growth_fac_rcpt_cys_sf"/>
</dbReference>
<evidence type="ECO:0000259" key="17">
    <source>
        <dbReference type="PROSITE" id="PS50825"/>
    </source>
</evidence>
<feature type="domain" description="Sushi" evidence="18">
    <location>
        <begin position="954"/>
        <end position="1019"/>
    </location>
</feature>
<feature type="domain" description="Pentraxin (PTX)" evidence="19">
    <location>
        <begin position="2394"/>
        <end position="2598"/>
    </location>
</feature>
<dbReference type="InterPro" id="IPR011641">
    <property type="entry name" value="Tyr-kin_ephrin_A/B_rcpt-like"/>
</dbReference>
<dbReference type="InterPro" id="IPR003410">
    <property type="entry name" value="HYR_dom"/>
</dbReference>
<evidence type="ECO:0000256" key="12">
    <source>
        <dbReference type="PROSITE-ProRule" id="PRU00302"/>
    </source>
</evidence>
<dbReference type="Proteomes" id="UP000225706">
    <property type="component" value="Unassembled WGS sequence"/>
</dbReference>
<dbReference type="PANTHER" id="PTHR12916:SF4">
    <property type="entry name" value="UNINFLATABLE, ISOFORM C"/>
    <property type="match status" value="1"/>
</dbReference>
<dbReference type="InterPro" id="IPR035976">
    <property type="entry name" value="Sushi/SCR/CCP_sf"/>
</dbReference>
<feature type="domain" description="EGF-like" evidence="16">
    <location>
        <begin position="2008"/>
        <end position="2044"/>
    </location>
</feature>
<evidence type="ECO:0000256" key="2">
    <source>
        <dbReference type="ARBA" id="ARBA00004498"/>
    </source>
</evidence>
<feature type="domain" description="EGF-like" evidence="16">
    <location>
        <begin position="1628"/>
        <end position="1664"/>
    </location>
</feature>
<dbReference type="SMART" id="SM00032">
    <property type="entry name" value="CCP"/>
    <property type="match status" value="12"/>
</dbReference>
<feature type="domain" description="EGF-like" evidence="16">
    <location>
        <begin position="2353"/>
        <end position="2389"/>
    </location>
</feature>
<dbReference type="Gene3D" id="2.10.50.10">
    <property type="entry name" value="Tumor Necrosis Factor Receptor, subunit A, domain 2"/>
    <property type="match status" value="3"/>
</dbReference>
<dbReference type="SMART" id="SM01411">
    <property type="entry name" value="Ephrin_rec_like"/>
    <property type="match status" value="4"/>
</dbReference>
<evidence type="ECO:0000256" key="14">
    <source>
        <dbReference type="SAM" id="Phobius"/>
    </source>
</evidence>
<feature type="disulfide bond" evidence="11">
    <location>
        <begin position="1692"/>
        <end position="1701"/>
    </location>
</feature>
<dbReference type="GO" id="GO:0051240">
    <property type="term" value="P:positive regulation of multicellular organismal process"/>
    <property type="evidence" value="ECO:0007669"/>
    <property type="project" value="UniProtKB-ARBA"/>
</dbReference>
<keyword evidence="21" id="KW-1185">Reference proteome</keyword>
<feature type="domain" description="EGF-like" evidence="16">
    <location>
        <begin position="2199"/>
        <end position="2235"/>
    </location>
</feature>
<feature type="domain" description="EGF-like" evidence="16">
    <location>
        <begin position="2600"/>
        <end position="2635"/>
    </location>
</feature>
<feature type="domain" description="Sushi" evidence="18">
    <location>
        <begin position="337"/>
        <end position="401"/>
    </location>
</feature>
<dbReference type="GO" id="GO:0016020">
    <property type="term" value="C:membrane"/>
    <property type="evidence" value="ECO:0007669"/>
    <property type="project" value="UniProtKB-SubCell"/>
</dbReference>
<keyword evidence="14" id="KW-1133">Transmembrane helix</keyword>
<dbReference type="PROSITE" id="PS00010">
    <property type="entry name" value="ASX_HYDROXYL"/>
    <property type="match status" value="19"/>
</dbReference>
<dbReference type="FunFam" id="2.10.25.10:FF:000004">
    <property type="entry name" value="Neurogenic locus notch 1"/>
    <property type="match status" value="4"/>
</dbReference>
<name>A0A2B4S3F6_STYPI</name>
<evidence type="ECO:0000256" key="3">
    <source>
        <dbReference type="ARBA" id="ARBA00022525"/>
    </source>
</evidence>
<feature type="domain" description="Sushi" evidence="18">
    <location>
        <begin position="681"/>
        <end position="744"/>
    </location>
</feature>
<dbReference type="Gene3D" id="2.10.25.10">
    <property type="entry name" value="Laminin"/>
    <property type="match status" value="22"/>
</dbReference>
<feature type="domain" description="EGF-like" evidence="16">
    <location>
        <begin position="2122"/>
        <end position="2158"/>
    </location>
</feature>
<dbReference type="SMART" id="SM00179">
    <property type="entry name" value="EGF_CA"/>
    <property type="match status" value="24"/>
</dbReference>
<evidence type="ECO:0000256" key="10">
    <source>
        <dbReference type="ARBA" id="ARBA00023180"/>
    </source>
</evidence>
<dbReference type="InterPro" id="IPR000884">
    <property type="entry name" value="TSP1_rpt"/>
</dbReference>
<keyword evidence="12" id="KW-0768">Sushi</keyword>
<feature type="domain" description="EGF-like" evidence="16">
    <location>
        <begin position="1932"/>
        <end position="1968"/>
    </location>
</feature>
<dbReference type="InterPro" id="IPR001759">
    <property type="entry name" value="PTX_dom"/>
</dbReference>
<feature type="domain" description="HYR" evidence="17">
    <location>
        <begin position="531"/>
        <end position="615"/>
    </location>
</feature>
<feature type="domain" description="EGF-like" evidence="16">
    <location>
        <begin position="2237"/>
        <end position="2273"/>
    </location>
</feature>
<keyword evidence="9 11" id="KW-1015">Disulfide bond</keyword>
<keyword evidence="5 11" id="KW-0245">EGF-like domain</keyword>
<feature type="domain" description="EGF-like" evidence="16">
    <location>
        <begin position="1818"/>
        <end position="1854"/>
    </location>
</feature>
<accession>A0A2B4S3F6</accession>
<dbReference type="PROSITE" id="PS51828">
    <property type="entry name" value="PTX_2"/>
    <property type="match status" value="1"/>
</dbReference>
<feature type="disulfide bond" evidence="11">
    <location>
        <begin position="1730"/>
        <end position="1739"/>
    </location>
</feature>
<feature type="domain" description="EGF-like" evidence="16">
    <location>
        <begin position="1590"/>
        <end position="1626"/>
    </location>
</feature>
<evidence type="ECO:0000256" key="13">
    <source>
        <dbReference type="SAM" id="MobiDB-lite"/>
    </source>
</evidence>
<feature type="domain" description="EGF-like" evidence="16">
    <location>
        <begin position="2275"/>
        <end position="2311"/>
    </location>
</feature>
<dbReference type="PROSITE" id="PS01187">
    <property type="entry name" value="EGF_CA"/>
    <property type="match status" value="8"/>
</dbReference>
<dbReference type="SMART" id="SM00159">
    <property type="entry name" value="PTX"/>
    <property type="match status" value="1"/>
</dbReference>
<feature type="disulfide bond" evidence="11">
    <location>
        <begin position="1882"/>
        <end position="1891"/>
    </location>
</feature>
<dbReference type="SUPFAM" id="SSF57184">
    <property type="entry name" value="Growth factor receptor domain"/>
    <property type="match status" value="3"/>
</dbReference>
<feature type="disulfide bond" evidence="11">
    <location>
        <begin position="2072"/>
        <end position="2081"/>
    </location>
</feature>
<comment type="caution">
    <text evidence="11">Lacks conserved residue(s) required for the propagation of feature annotation.</text>
</comment>
<feature type="disulfide bond" evidence="11">
    <location>
        <begin position="2641"/>
        <end position="2651"/>
    </location>
</feature>
<feature type="disulfide bond" evidence="11">
    <location>
        <begin position="2322"/>
        <end position="2339"/>
    </location>
</feature>
<feature type="disulfide bond" evidence="11">
    <location>
        <begin position="2110"/>
        <end position="2119"/>
    </location>
</feature>
<dbReference type="Pfam" id="PF00008">
    <property type="entry name" value="EGF"/>
    <property type="match status" value="14"/>
</dbReference>
<dbReference type="InterPro" id="IPR000152">
    <property type="entry name" value="EGF-type_Asp/Asn_hydroxyl_site"/>
</dbReference>
<feature type="domain" description="EGF-like" evidence="16">
    <location>
        <begin position="1666"/>
        <end position="1702"/>
    </location>
</feature>
<dbReference type="FunFam" id="2.10.25.10:FF:000309">
    <property type="entry name" value="Uncharacterized protein, isoform A"/>
    <property type="match status" value="1"/>
</dbReference>
<feature type="domain" description="HYR" evidence="17">
    <location>
        <begin position="1103"/>
        <end position="1184"/>
    </location>
</feature>
<feature type="domain" description="EGF-like" evidence="16">
    <location>
        <begin position="1856"/>
        <end position="1892"/>
    </location>
</feature>
<dbReference type="PROSITE" id="PS50825">
    <property type="entry name" value="HYR"/>
    <property type="match status" value="5"/>
</dbReference>
<dbReference type="InterPro" id="IPR000436">
    <property type="entry name" value="Sushi_SCR_CCP_dom"/>
</dbReference>
<reference evidence="21" key="1">
    <citation type="journal article" date="2017" name="bioRxiv">
        <title>Comparative analysis of the genomes of Stylophora pistillata and Acropora digitifera provides evidence for extensive differences between species of corals.</title>
        <authorList>
            <person name="Voolstra C.R."/>
            <person name="Li Y."/>
            <person name="Liew Y.J."/>
            <person name="Baumgarten S."/>
            <person name="Zoccola D."/>
            <person name="Flot J.-F."/>
            <person name="Tambutte S."/>
            <person name="Allemand D."/>
            <person name="Aranda M."/>
        </authorList>
    </citation>
    <scope>NUCLEOTIDE SEQUENCE [LARGE SCALE GENOMIC DNA]</scope>
</reference>
<feature type="disulfide bond" evidence="11">
    <location>
        <begin position="1996"/>
        <end position="2005"/>
    </location>
</feature>
<dbReference type="Gene3D" id="2.10.70.10">
    <property type="entry name" value="Complement Module, domain 1"/>
    <property type="match status" value="10"/>
</dbReference>
<feature type="domain" description="HYR" evidence="17">
    <location>
        <begin position="1018"/>
        <end position="1102"/>
    </location>
</feature>
<feature type="disulfide bond" evidence="11">
    <location>
        <begin position="2625"/>
        <end position="2634"/>
    </location>
</feature>
<dbReference type="FunFam" id="2.10.25.10:FF:000327">
    <property type="entry name" value="neurogenic locus notch homolog protein 4"/>
    <property type="match status" value="1"/>
</dbReference>
<feature type="disulfide bond" evidence="11">
    <location>
        <begin position="1768"/>
        <end position="1777"/>
    </location>
</feature>
<feature type="region of interest" description="Disordered" evidence="13">
    <location>
        <begin position="3024"/>
        <end position="3046"/>
    </location>
</feature>
<feature type="disulfide bond" evidence="11">
    <location>
        <begin position="2379"/>
        <end position="2388"/>
    </location>
</feature>
<dbReference type="Pfam" id="PF07699">
    <property type="entry name" value="Ephrin_rec_like"/>
    <property type="match status" value="4"/>
</dbReference>
<organism evidence="20 21">
    <name type="scientific">Stylophora pistillata</name>
    <name type="common">Smooth cauliflower coral</name>
    <dbReference type="NCBI Taxonomy" id="50429"/>
    <lineage>
        <taxon>Eukaryota</taxon>
        <taxon>Metazoa</taxon>
        <taxon>Cnidaria</taxon>
        <taxon>Anthozoa</taxon>
        <taxon>Hexacorallia</taxon>
        <taxon>Scleractinia</taxon>
        <taxon>Astrocoeniina</taxon>
        <taxon>Pocilloporidae</taxon>
        <taxon>Stylophora</taxon>
    </lineage>
</organism>
<dbReference type="SUPFAM" id="SSF49899">
    <property type="entry name" value="Concanavalin A-like lectins/glucanases"/>
    <property type="match status" value="1"/>
</dbReference>
<keyword evidence="3" id="KW-0964">Secreted</keyword>
<comment type="subcellular location">
    <subcellularLocation>
        <location evidence="1">Membrane</location>
    </subcellularLocation>
    <subcellularLocation>
        <location evidence="2">Secreted</location>
        <location evidence="2">Extracellular space</location>
        <location evidence="2">Extracellular matrix</location>
    </subcellularLocation>
</comment>
<dbReference type="SMART" id="SM00181">
    <property type="entry name" value="EGF"/>
    <property type="match status" value="25"/>
</dbReference>
<feature type="domain" description="EGF-like" evidence="16">
    <location>
        <begin position="1742"/>
        <end position="1778"/>
    </location>
</feature>
<feature type="disulfide bond" evidence="11">
    <location>
        <begin position="2662"/>
        <end position="2671"/>
    </location>
</feature>
<dbReference type="GO" id="GO:0005509">
    <property type="term" value="F:calcium ion binding"/>
    <property type="evidence" value="ECO:0007669"/>
    <property type="project" value="InterPro"/>
</dbReference>
<dbReference type="InterPro" id="IPR049883">
    <property type="entry name" value="NOTCH1_EGF-like"/>
</dbReference>
<feature type="disulfide bond" evidence="11">
    <location>
        <begin position="1654"/>
        <end position="1663"/>
    </location>
</feature>
<feature type="domain" description="EGF-like" evidence="16">
    <location>
        <begin position="1894"/>
        <end position="1930"/>
    </location>
</feature>
<feature type="disulfide bond" evidence="11">
    <location>
        <begin position="1958"/>
        <end position="1967"/>
    </location>
</feature>
<evidence type="ECO:0000259" key="19">
    <source>
        <dbReference type="PROSITE" id="PS51828"/>
    </source>
</evidence>
<feature type="disulfide bond" evidence="11">
    <location>
        <begin position="2341"/>
        <end position="2350"/>
    </location>
</feature>
<feature type="domain" description="EGF-like" evidence="16">
    <location>
        <begin position="1704"/>
        <end position="1740"/>
    </location>
</feature>
<dbReference type="PROSITE" id="PS50026">
    <property type="entry name" value="EGF_3"/>
    <property type="match status" value="23"/>
</dbReference>
<dbReference type="GO" id="GO:0051241">
    <property type="term" value="P:negative regulation of multicellular organismal process"/>
    <property type="evidence" value="ECO:0007669"/>
    <property type="project" value="UniProtKB-ARBA"/>
</dbReference>
<feature type="disulfide bond" evidence="11">
    <location>
        <begin position="2604"/>
        <end position="2614"/>
    </location>
</feature>
<feature type="disulfide bond" evidence="11">
    <location>
        <begin position="2187"/>
        <end position="2196"/>
    </location>
</feature>
<feature type="domain" description="HYR" evidence="17">
    <location>
        <begin position="806"/>
        <end position="889"/>
    </location>
</feature>
<dbReference type="Pfam" id="PF00084">
    <property type="entry name" value="Sushi"/>
    <property type="match status" value="8"/>
</dbReference>
<evidence type="ECO:0000256" key="15">
    <source>
        <dbReference type="SAM" id="SignalP"/>
    </source>
</evidence>
<dbReference type="InterPro" id="IPR013032">
    <property type="entry name" value="EGF-like_CS"/>
</dbReference>
<feature type="signal peptide" evidence="15">
    <location>
        <begin position="1"/>
        <end position="16"/>
    </location>
</feature>
<keyword evidence="6 15" id="KW-0732">Signal</keyword>
<feature type="disulfide bond" evidence="11">
    <location>
        <begin position="2034"/>
        <end position="2043"/>
    </location>
</feature>
<feature type="domain" description="Sushi" evidence="18">
    <location>
        <begin position="127"/>
        <end position="192"/>
    </location>
</feature>
<dbReference type="CDD" id="cd00033">
    <property type="entry name" value="CCP"/>
    <property type="match status" value="8"/>
</dbReference>
<keyword evidence="10" id="KW-0325">Glycoprotein</keyword>
<proteinExistence type="predicted"/>
<keyword evidence="8 14" id="KW-0472">Membrane</keyword>
<evidence type="ECO:0000256" key="7">
    <source>
        <dbReference type="ARBA" id="ARBA00022737"/>
    </source>
</evidence>
<feature type="domain" description="EGF-like" evidence="16">
    <location>
        <begin position="2160"/>
        <end position="2197"/>
    </location>
</feature>
<dbReference type="FunFam" id="2.10.50.10:FF:000018">
    <property type="entry name" value="Sushi, von Willebrand factor type A, EGF and pentraxin domain-containing 1"/>
    <property type="match status" value="1"/>
</dbReference>
<evidence type="ECO:0000256" key="5">
    <source>
        <dbReference type="ARBA" id="ARBA00022536"/>
    </source>
</evidence>
<dbReference type="InterPro" id="IPR018097">
    <property type="entry name" value="EGF_Ca-bd_CS"/>
</dbReference>
<dbReference type="SUPFAM" id="SSF57196">
    <property type="entry name" value="EGF/Laminin"/>
    <property type="match status" value="23"/>
</dbReference>
<evidence type="ECO:0000313" key="21">
    <source>
        <dbReference type="Proteomes" id="UP000225706"/>
    </source>
</evidence>
<dbReference type="Pfam" id="PF12661">
    <property type="entry name" value="hEGF"/>
    <property type="match status" value="4"/>
</dbReference>
<dbReference type="FunFam" id="2.10.25.10:FF:000031">
    <property type="entry name" value="neurogenic locus notch homolog protein 3"/>
    <property type="match status" value="2"/>
</dbReference>
<dbReference type="FunFam" id="2.10.25.10:FF:000122">
    <property type="entry name" value="Protein crumbs homolog 2"/>
    <property type="match status" value="2"/>
</dbReference>
<dbReference type="PROSITE" id="PS01186">
    <property type="entry name" value="EGF_2"/>
    <property type="match status" value="20"/>
</dbReference>
<dbReference type="SUPFAM" id="SSF57535">
    <property type="entry name" value="Complement control module/SCR domain"/>
    <property type="match status" value="10"/>
</dbReference>
<dbReference type="Pfam" id="PF14670">
    <property type="entry name" value="FXa_inhibition"/>
    <property type="match status" value="1"/>
</dbReference>
<dbReference type="FunFam" id="2.10.25.10:FF:000472">
    <property type="entry name" value="Uncharacterized protein, isoform A"/>
    <property type="match status" value="2"/>
</dbReference>
<dbReference type="GO" id="GO:0007399">
    <property type="term" value="P:nervous system development"/>
    <property type="evidence" value="ECO:0007669"/>
    <property type="project" value="UniProtKB-ARBA"/>
</dbReference>
<dbReference type="GO" id="GO:0050877">
    <property type="term" value="P:nervous system process"/>
    <property type="evidence" value="ECO:0007669"/>
    <property type="project" value="UniProtKB-ARBA"/>
</dbReference>
<dbReference type="PROSITE" id="PS00022">
    <property type="entry name" value="EGF_1"/>
    <property type="match status" value="22"/>
</dbReference>
<dbReference type="Pfam" id="PF00354">
    <property type="entry name" value="Pentaxin"/>
    <property type="match status" value="1"/>
</dbReference>
<dbReference type="PROSITE" id="PS50092">
    <property type="entry name" value="TSP1"/>
    <property type="match status" value="1"/>
</dbReference>
<feature type="domain" description="Sushi" evidence="18">
    <location>
        <begin position="890"/>
        <end position="953"/>
    </location>
</feature>
<feature type="domain" description="Sushi" evidence="18">
    <location>
        <begin position="193"/>
        <end position="253"/>
    </location>
</feature>
<feature type="disulfide bond" evidence="11">
    <location>
        <begin position="1806"/>
        <end position="1815"/>
    </location>
</feature>
<evidence type="ECO:0000256" key="11">
    <source>
        <dbReference type="PROSITE-ProRule" id="PRU00076"/>
    </source>
</evidence>
<feature type="disulfide bond" evidence="11">
    <location>
        <begin position="2263"/>
        <end position="2272"/>
    </location>
</feature>
<sequence>MTVLVKTAFLVFGVISFGGKRNQVEGCGGCGPSPRHGQWCPWNPASWEETPCSNGYKTRSRNCDNPAPAHGGRECSGNRYISIDCIECNYDNGGCEHLCVNYDGTYSCRCHPGYKISTGNWKKCDRITCDISEWPTPSNGQISAPCAGLSQVVSGTSCEVTCDDGYELSGSSSSVCGIDGEWDPRTTANCKVSECPPLTEPDNGQITPYICKTKPLHGQTCQYECRPGFRVIGPSSSKCDDGHWTHKGIYCQDYERPSFGETCPSARSVFADEGKASATISWEPVIATDNDQAIVTVSPPVTSPHIFSEGSHSVTYTATDPSGNVQLCHFQVTVQVLRCPVLFIPANGRLENTACGNLYGSTCRLTCNKGYEIKGSEERKCDKKTGTSVLHWTGNDTYCEALQCPALDNPDNTVKSGYGCTGVSSTYGTSCFFTCMTGYYMVSGSQKRTCLQTGMWSGTQLRCEAITCPPFSIKSKELIISPAFCTNATAVIHHKSECWFSCKNGYQQSGPGVKTCNQNNDWSPLGNPSCKDVSAPVFAGCPSNIFVTADRGETSAHVTWAHPTVTDNSGLVPNITQFGKQPGSRFSAGEHNKRYLASDRTGNIAECRFKIFVQVLRCLPKLQAPAGGSSLCTKGNQYGSECSFTCHIGHKMIGSTLRVCEKDPLTSLGFWTGNETKCELIRCPRLNSSTHITQYGCGRGSLDNSYGDKCLLYCDVGYRRVNGSTERICQADGTWSGEEPYCEAVRCKSLQTPIDGDITPSSCTSSPKYYTTCLFSCRNGYRLHGEPIATCLGDGRWSKNVTAMCKDVESPSFGLTCPSDIKTYADKGKNYTQVSWPPVIATDNSGLAPNVTSRGVQGIYYSGKYEVSYNASDGAGNFKICKFHISVEVLRCQTLLPPLEGSFSGDCDNIYGSTCKVACKDGYNLDGSSILTCLRKPGHITGYWNGSFPVCQARRCLSLSTPQYGFIYPRMCKSSPVSRTACYFECRNGFHENGGETVVYCGNDGKWSKNISSILKCLDVSPPVFRNCPSDIRVNLNANSTAMANWTVPVALDDSNVVPQVTVYPHGIKPPHVINETLFVEYKAKDPSGNVAKCSFRIIPEDNSGPVVVFCPSSRNITSDNRQKVVTWPDPQFKDNSNGPLHITCNRKSGTVFYWGSYTIHCMAYDNNPENEPAVCKFDLTIRPKECKDLKAPINGAKACDDWIFGTMCTPSCNSRYDFSDPLRVSVWACGGSGTWFPPKRWPDCTIKFHPNRVIMAMELHYYDGDCNTEETRTQIQQLFIKILNGSVRYSQACQDPSVRDKCKAENVVVTCGEIDESVGNRKKRSIGDNKHFRERRSIPQTRVAVEIIVELDGIEGNDTDEGQIMIGEEGVKIAYNIGSLIKQAAQNGSFRFTVNGSEFVPDIKSLNISTPQRLCNKGQIYRNGFCLNCSSGTFLNKTTEKCQDCPHGAFQDSEGQEQCLPCPPGTSTIESRTANRSSCFAFCKAGSYSPTGLEPCFPCDKGSYQEVDGKKYCSQCAVNQTTTSEGSNSSMLCGEPCPPGSFSSTGLAPCSLCDQRSFQPRNESRICFSCPGTTVTVFPGSKTAQDCIEINECKSDPCSNNATCTDLIGDYLCSCTYGYTGKQCETNIDECQDQPCFNNGTCPDLVNNYTCTCAQGFRGNNCEEDINECDSLSCANNASCQNLPGGYKCQCKPGYSGALCDIDSDDCLIFPCQNGGTCRDGFNNYKCICVLGYQGDNCQENIDDCAGNSCQNGGQCIDGIGSYQCFCPKGFTGSNCDIDIDECVTADCKNNATCIDEINGYFCKCEQGFSGKTCETDIDECFSNPCKNQAHCVNMVNAYKCDCQDGFDGLHCENNIDDCATGPCSNNGSCHDGINNFTCVCPPGFTGELCNIAIDYCASKPCFNNGSCLDDTKSFTCQCVDGFKGERCEINVDNCKNATCMNNSTCIDGIGKYECACAEGFVGIDCEINVDDCAGNPCVNDGTCTDLVNDYQCNCKLGYTGKNCSVNINDCASSPCNNNATCVDQLHSYTCICNDGFSGTKCEVDIDECAVNYCKNGSTCKDEVNGYSCECTPGFSGDDCSTEIDECASFPCDYGGTCFDQLNAFLWVCKPGFTGQRCDMNIDECVSSPCQNNGTCLDRVLNYTCKCPVGFNGFHCENPVDYCSESGNCTVNGHCVNSRTDSYCNCSTGYFGKYCEFEIDECLARPCFNNATCHDAIGDFSCSCLDGYTGRLCELNVDDCGNNSCQNNATCIDRNQGYSCLCSEGYNGTYCQTEVNECESSPCLNNGSCIDLTPGYKCDCFDKFIGENCENLTDLCLSAPCENGGTCKTESGGEFFSCTCPAGFTGSTCEVNINDCVSNPCTPNSYCQDQVNGYTCECYPSFTGDRCDIFLGSNFDLIFRRKSKDDMVLLSDGKSVPSMRSFTIALFVRADPRYKSGTLFSYSVPQQPRDKIILSFTESQIILEIKDDVIKTNFELPDDHWHYVGVVWNGITVETFVYVDGPEVKHSMDAKTGSTIMGGGWIVLGQRYLAEEQTPTESTAFVGTLHQASFWDVPASADHMWNAAHSCTWPVAGSVRAWSSFLLGIKGEVEKKFMTQCKALENCTTNCSHFFHCEAREVRYHCTCQLGFSGTHCNIDINDCSSNPCINGKCVDGVNRYDCECHDGYYGTNCEHKIVEEKVCPKLEKPRNGQTKCRKLSGKLLCIMSCVEGHAFNSGATTMYGCGPDTEWKWNGKDDLEIPSCTSKAAPTDIEHHFSIKFLGINCRNIKNHNDLLKAVKSAVNKTLSTVSRWHACQLTKLTVPGCELPEENKKKRAVTYAMEVLFSLMVREALDSNSVNDDVTEKSEAVLFQMKYAVATGQFIINMNGMNITAERSSLQHLSSSVICNAGFVTSSDEKGCVACPVGTYYNQNSFNCTLCGKGSYQDKEGQSSCEQCEQGKSTNVNGAISSKDCVREPVSIEEGTSIGAIVGATVAVVILIPLVVFFLYRRFTGKPEPSNESITYSQQGVGNPGFLMEDRNMTVTERRNGPREEHSENQSPPPTYTNYVSPYAVTDLVYSRIV</sequence>
<feature type="disulfide bond" evidence="11">
    <location>
        <begin position="2148"/>
        <end position="2157"/>
    </location>
</feature>
<feature type="transmembrane region" description="Helical" evidence="14">
    <location>
        <begin position="2965"/>
        <end position="2987"/>
    </location>
</feature>